<dbReference type="GO" id="GO:0006154">
    <property type="term" value="P:adenosine catabolic process"/>
    <property type="evidence" value="ECO:0007669"/>
    <property type="project" value="TreeGrafter"/>
</dbReference>
<feature type="compositionally biased region" description="Polar residues" evidence="8">
    <location>
        <begin position="1"/>
        <end position="25"/>
    </location>
</feature>
<name>A0A7R9B9S3_TIMSH</name>
<evidence type="ECO:0000256" key="4">
    <source>
        <dbReference type="ARBA" id="ARBA00022801"/>
    </source>
</evidence>
<evidence type="ECO:0000256" key="7">
    <source>
        <dbReference type="ARBA" id="ARBA00048787"/>
    </source>
</evidence>
<dbReference type="GO" id="GO:0046103">
    <property type="term" value="P:inosine biosynthetic process"/>
    <property type="evidence" value="ECO:0007669"/>
    <property type="project" value="TreeGrafter"/>
</dbReference>
<dbReference type="AlphaFoldDB" id="A0A7R9B9S3"/>
<comment type="similarity">
    <text evidence="2">Belongs to the metallo-dependent hydrolases superfamily. Adenosine and AMP deaminases family.</text>
</comment>
<evidence type="ECO:0000256" key="1">
    <source>
        <dbReference type="ARBA" id="ARBA00001947"/>
    </source>
</evidence>
<protein>
    <recommendedName>
        <fullName evidence="9">Adenosine deaminase domain-containing protein</fullName>
    </recommendedName>
</protein>
<dbReference type="SUPFAM" id="SSF51556">
    <property type="entry name" value="Metallo-dependent hydrolases"/>
    <property type="match status" value="1"/>
</dbReference>
<evidence type="ECO:0000256" key="3">
    <source>
        <dbReference type="ARBA" id="ARBA00022723"/>
    </source>
</evidence>
<comment type="cofactor">
    <cofactor evidence="1">
        <name>Zn(2+)</name>
        <dbReference type="ChEBI" id="CHEBI:29105"/>
    </cofactor>
</comment>
<dbReference type="EMBL" id="OC018198">
    <property type="protein sequence ID" value="CAD7268940.1"/>
    <property type="molecule type" value="Genomic_DNA"/>
</dbReference>
<evidence type="ECO:0000256" key="8">
    <source>
        <dbReference type="SAM" id="MobiDB-lite"/>
    </source>
</evidence>
<evidence type="ECO:0000256" key="2">
    <source>
        <dbReference type="ARBA" id="ARBA00006676"/>
    </source>
</evidence>
<keyword evidence="3" id="KW-0479">Metal-binding</keyword>
<comment type="catalytic activity">
    <reaction evidence="7">
        <text>N(6)-methyl-AMP + H2O + H(+) = IMP + methylamine</text>
        <dbReference type="Rhea" id="RHEA:16001"/>
        <dbReference type="ChEBI" id="CHEBI:15377"/>
        <dbReference type="ChEBI" id="CHEBI:15378"/>
        <dbReference type="ChEBI" id="CHEBI:58053"/>
        <dbReference type="ChEBI" id="CHEBI:59338"/>
        <dbReference type="ChEBI" id="CHEBI:144842"/>
    </reaction>
    <physiologicalReaction direction="left-to-right" evidence="7">
        <dbReference type="Rhea" id="RHEA:16002"/>
    </physiologicalReaction>
</comment>
<dbReference type="Gene3D" id="3.20.20.140">
    <property type="entry name" value="Metal-dependent hydrolases"/>
    <property type="match status" value="1"/>
</dbReference>
<organism evidence="10">
    <name type="scientific">Timema shepardi</name>
    <name type="common">Walking stick</name>
    <dbReference type="NCBI Taxonomy" id="629360"/>
    <lineage>
        <taxon>Eukaryota</taxon>
        <taxon>Metazoa</taxon>
        <taxon>Ecdysozoa</taxon>
        <taxon>Arthropoda</taxon>
        <taxon>Hexapoda</taxon>
        <taxon>Insecta</taxon>
        <taxon>Pterygota</taxon>
        <taxon>Neoptera</taxon>
        <taxon>Polyneoptera</taxon>
        <taxon>Phasmatodea</taxon>
        <taxon>Timematodea</taxon>
        <taxon>Timematoidea</taxon>
        <taxon>Timematidae</taxon>
        <taxon>Timema</taxon>
    </lineage>
</organism>
<proteinExistence type="inferred from homology"/>
<evidence type="ECO:0000259" key="9">
    <source>
        <dbReference type="Pfam" id="PF00962"/>
    </source>
</evidence>
<evidence type="ECO:0000256" key="5">
    <source>
        <dbReference type="ARBA" id="ARBA00022833"/>
    </source>
</evidence>
<dbReference type="InterPro" id="IPR001365">
    <property type="entry name" value="A_deaminase_dom"/>
</dbReference>
<dbReference type="InterPro" id="IPR006330">
    <property type="entry name" value="Ado/ade_deaminase"/>
</dbReference>
<evidence type="ECO:0000313" key="10">
    <source>
        <dbReference type="EMBL" id="CAD7268940.1"/>
    </source>
</evidence>
<reference evidence="10" key="1">
    <citation type="submission" date="2020-11" db="EMBL/GenBank/DDBJ databases">
        <authorList>
            <person name="Tran Van P."/>
        </authorList>
    </citation>
    <scope>NUCLEOTIDE SEQUENCE</scope>
</reference>
<evidence type="ECO:0000256" key="6">
    <source>
        <dbReference type="ARBA" id="ARBA00023080"/>
    </source>
</evidence>
<sequence length="196" mass="22459">MSIHKTNNYQQTNSSNLAGLPTLQSVGRDKNNAGAQYTTSTKDWRIPKPSEVKAILEFKPERIGHGTCIHPQLGGSSELWEILLQSKIPVEACLTSNVKSRTVKHYEDHHFQYMFKHQHPITLGTDDKGVFATSLSREFQIAANTFSLSKQQMWKLSFDSVDYIFGTQQEQIHLKKVLKSWRDENMHLFETVNDSH</sequence>
<dbReference type="GO" id="GO:0046872">
    <property type="term" value="F:metal ion binding"/>
    <property type="evidence" value="ECO:0007669"/>
    <property type="project" value="UniProtKB-KW"/>
</dbReference>
<accession>A0A7R9B9S3</accession>
<dbReference type="PANTHER" id="PTHR11409">
    <property type="entry name" value="ADENOSINE DEAMINASE"/>
    <property type="match status" value="1"/>
</dbReference>
<dbReference type="Pfam" id="PF00962">
    <property type="entry name" value="A_deaminase"/>
    <property type="match status" value="1"/>
</dbReference>
<keyword evidence="4" id="KW-0378">Hydrolase</keyword>
<dbReference type="GO" id="GO:0004000">
    <property type="term" value="F:adenosine deaminase activity"/>
    <property type="evidence" value="ECO:0007669"/>
    <property type="project" value="TreeGrafter"/>
</dbReference>
<dbReference type="GO" id="GO:0009117">
    <property type="term" value="P:nucleotide metabolic process"/>
    <property type="evidence" value="ECO:0007669"/>
    <property type="project" value="UniProtKB-KW"/>
</dbReference>
<feature type="domain" description="Adenosine deaminase" evidence="9">
    <location>
        <begin position="53"/>
        <end position="175"/>
    </location>
</feature>
<keyword evidence="6" id="KW-0546">Nucleotide metabolism</keyword>
<dbReference type="PANTHER" id="PTHR11409:SF42">
    <property type="entry name" value="ADENOSINE DEAMINASE-LIKE PROTEIN"/>
    <property type="match status" value="1"/>
</dbReference>
<keyword evidence="5" id="KW-0862">Zinc</keyword>
<feature type="region of interest" description="Disordered" evidence="8">
    <location>
        <begin position="1"/>
        <end position="41"/>
    </location>
</feature>
<gene>
    <name evidence="10" type="ORF">TSIB3V08_LOCUS12940</name>
</gene>
<dbReference type="InterPro" id="IPR032466">
    <property type="entry name" value="Metal_Hydrolase"/>
</dbReference>